<dbReference type="Proteomes" id="UP000179266">
    <property type="component" value="Unassembled WGS sequence"/>
</dbReference>
<name>A0A1F7RZA6_9BACT</name>
<proteinExistence type="predicted"/>
<evidence type="ECO:0000313" key="1">
    <source>
        <dbReference type="EMBL" id="OGL46883.1"/>
    </source>
</evidence>
<reference evidence="1 2" key="1">
    <citation type="journal article" date="2016" name="Nat. Commun.">
        <title>Thousands of microbial genomes shed light on interconnected biogeochemical processes in an aquifer system.</title>
        <authorList>
            <person name="Anantharaman K."/>
            <person name="Brown C.T."/>
            <person name="Hug L.A."/>
            <person name="Sharon I."/>
            <person name="Castelle C.J."/>
            <person name="Probst A.J."/>
            <person name="Thomas B.C."/>
            <person name="Singh A."/>
            <person name="Wilkins M.J."/>
            <person name="Karaoz U."/>
            <person name="Brodie E.L."/>
            <person name="Williams K.H."/>
            <person name="Hubbard S.S."/>
            <person name="Banfield J.F."/>
        </authorList>
    </citation>
    <scope>NUCLEOTIDE SEQUENCE [LARGE SCALE GENOMIC DNA]</scope>
</reference>
<gene>
    <name evidence="1" type="ORF">A2161_03870</name>
</gene>
<dbReference type="AlphaFoldDB" id="A0A1F7RZA6"/>
<evidence type="ECO:0000313" key="2">
    <source>
        <dbReference type="Proteomes" id="UP000179266"/>
    </source>
</evidence>
<organism evidence="1 2">
    <name type="scientific">Candidatus Schekmanbacteria bacterium RBG_13_48_7</name>
    <dbReference type="NCBI Taxonomy" id="1817878"/>
    <lineage>
        <taxon>Bacteria</taxon>
        <taxon>Candidatus Schekmaniibacteriota</taxon>
    </lineage>
</organism>
<dbReference type="NCBIfam" id="NF047593">
    <property type="entry name" value="IS66_ISAeme5_TnpA"/>
    <property type="match status" value="1"/>
</dbReference>
<sequence>MNKIKRDMEKEKYWRTTIAKWKQSGQPIEAYCRSNGINSGTFHWWKRELFIRDCEVITKRSSRDTDQTCKVPGFAEVKVFQRK</sequence>
<comment type="caution">
    <text evidence="1">The sequence shown here is derived from an EMBL/GenBank/DDBJ whole genome shotgun (WGS) entry which is preliminary data.</text>
</comment>
<evidence type="ECO:0008006" key="3">
    <source>
        <dbReference type="Google" id="ProtNLM"/>
    </source>
</evidence>
<dbReference type="EMBL" id="MGDD01000108">
    <property type="protein sequence ID" value="OGL46883.1"/>
    <property type="molecule type" value="Genomic_DNA"/>
</dbReference>
<accession>A0A1F7RZA6</accession>
<protein>
    <recommendedName>
        <fullName evidence="3">Transposase</fullName>
    </recommendedName>
</protein>